<evidence type="ECO:0000256" key="1">
    <source>
        <dbReference type="SAM" id="MobiDB-lite"/>
    </source>
</evidence>
<sequence>MSQNPVQNSKKSSKKRTSGSSKSSTSAQRTPGVRFAHVSATEAAEGRDLKKNRQNGGLCARLQATSVYTDHLSMTPDQHTQIDAIYASHAVETYDFVVAGPEAERQQKDAGALMATYGLTCEALDEIGNRWSIKWSRAEEEMTKVLLQCDCGYDHETAGSRKVISMLFLC</sequence>
<gene>
    <name evidence="2" type="ORF">VNI00_016655</name>
</gene>
<accession>A0AAW0BBX4</accession>
<proteinExistence type="predicted"/>
<protein>
    <submittedName>
        <fullName evidence="2">Uncharacterized protein</fullName>
    </submittedName>
</protein>
<dbReference type="EMBL" id="JAYKXP010000135">
    <property type="protein sequence ID" value="KAK7023569.1"/>
    <property type="molecule type" value="Genomic_DNA"/>
</dbReference>
<dbReference type="Proteomes" id="UP001383192">
    <property type="component" value="Unassembled WGS sequence"/>
</dbReference>
<evidence type="ECO:0000313" key="2">
    <source>
        <dbReference type="EMBL" id="KAK7023569.1"/>
    </source>
</evidence>
<organism evidence="2 3">
    <name type="scientific">Paramarasmius palmivorus</name>
    <dbReference type="NCBI Taxonomy" id="297713"/>
    <lineage>
        <taxon>Eukaryota</taxon>
        <taxon>Fungi</taxon>
        <taxon>Dikarya</taxon>
        <taxon>Basidiomycota</taxon>
        <taxon>Agaricomycotina</taxon>
        <taxon>Agaricomycetes</taxon>
        <taxon>Agaricomycetidae</taxon>
        <taxon>Agaricales</taxon>
        <taxon>Marasmiineae</taxon>
        <taxon>Marasmiaceae</taxon>
        <taxon>Paramarasmius</taxon>
    </lineage>
</organism>
<name>A0AAW0BBX4_9AGAR</name>
<feature type="region of interest" description="Disordered" evidence="1">
    <location>
        <begin position="1"/>
        <end position="49"/>
    </location>
</feature>
<evidence type="ECO:0000313" key="3">
    <source>
        <dbReference type="Proteomes" id="UP001383192"/>
    </source>
</evidence>
<comment type="caution">
    <text evidence="2">The sequence shown here is derived from an EMBL/GenBank/DDBJ whole genome shotgun (WGS) entry which is preliminary data.</text>
</comment>
<reference evidence="2 3" key="1">
    <citation type="submission" date="2024-01" db="EMBL/GenBank/DDBJ databases">
        <title>A draft genome for a cacao thread blight-causing isolate of Paramarasmius palmivorus.</title>
        <authorList>
            <person name="Baruah I.K."/>
            <person name="Bukari Y."/>
            <person name="Amoako-Attah I."/>
            <person name="Meinhardt L.W."/>
            <person name="Bailey B.A."/>
            <person name="Cohen S.P."/>
        </authorList>
    </citation>
    <scope>NUCLEOTIDE SEQUENCE [LARGE SCALE GENOMIC DNA]</scope>
    <source>
        <strain evidence="2 3">GH-12</strain>
    </source>
</reference>
<keyword evidence="3" id="KW-1185">Reference proteome</keyword>
<dbReference type="AlphaFoldDB" id="A0AAW0BBX4"/>